<evidence type="ECO:0000313" key="4">
    <source>
        <dbReference type="Proteomes" id="UP000577697"/>
    </source>
</evidence>
<proteinExistence type="predicted"/>
<dbReference type="KEGG" id="aak:AA2016_4339"/>
<evidence type="ECO:0000313" key="1">
    <source>
        <dbReference type="EMBL" id="AMS43254.1"/>
    </source>
</evidence>
<dbReference type="Proteomes" id="UP000577697">
    <property type="component" value="Unassembled WGS sequence"/>
</dbReference>
<dbReference type="Proteomes" id="UP000075755">
    <property type="component" value="Chromosome"/>
</dbReference>
<name>A0AAC8YS72_AMIAI</name>
<evidence type="ECO:0000313" key="3">
    <source>
        <dbReference type="Proteomes" id="UP000075755"/>
    </source>
</evidence>
<organism evidence="1 3">
    <name type="scientific">Aminobacter aminovorans</name>
    <name type="common">Chelatobacter heintzii</name>
    <dbReference type="NCBI Taxonomy" id="83263"/>
    <lineage>
        <taxon>Bacteria</taxon>
        <taxon>Pseudomonadati</taxon>
        <taxon>Pseudomonadota</taxon>
        <taxon>Alphaproteobacteria</taxon>
        <taxon>Hyphomicrobiales</taxon>
        <taxon>Phyllobacteriaceae</taxon>
        <taxon>Aminobacter</taxon>
    </lineage>
</organism>
<reference evidence="2 4" key="2">
    <citation type="submission" date="2020-08" db="EMBL/GenBank/DDBJ databases">
        <title>Genomic Encyclopedia of Type Strains, Phase IV (KMG-IV): sequencing the most valuable type-strain genomes for metagenomic binning, comparative biology and taxonomic classification.</title>
        <authorList>
            <person name="Goeker M."/>
        </authorList>
    </citation>
    <scope>NUCLEOTIDE SEQUENCE [LARGE SCALE GENOMIC DNA]</scope>
    <source>
        <strain evidence="2 4">DSM 10368</strain>
    </source>
</reference>
<dbReference type="EMBL" id="JACICB010000008">
    <property type="protein sequence ID" value="MBB3706196.1"/>
    <property type="molecule type" value="Genomic_DNA"/>
</dbReference>
<gene>
    <name evidence="1" type="ORF">AA2016_4339</name>
    <name evidence="2" type="ORF">FHS67_002516</name>
</gene>
<sequence length="388" mass="42449">MKKIVGLELNKYPTIPPTLLAEPNGATPVKNLDVDPAKLFHHHYHDVRGYAPPNPDPANFEYLTLFRPEEELRVIGGGLGIGTAYRRAASTFLGQAFCRFFLDAHCGIHYFAHIEDVLNRPPHKDFGGHTVIRQSKGDVPDYLCAPNPSVVYLAEAKGRATAISFKSAEFAAWRKQFDRVLVKDAAGTPVSVKGHIVATRFATETDGPRVRSKLYAEDPATHGRRPLLEAPEFGSAVVALHYSHMAAKLRQPILAAALATNTTVPREINFPAFVWRFVGPFITDKLFVGGYFLGRDGAPPLKLSDNQGKTIFLNADPMRLDVEPGTFFGLEVSVFEGICAMARQGDAAASNVPLLQPIPFFDSGLSFLQDGSVIGSLGYFEPLGDQIF</sequence>
<keyword evidence="4" id="KW-1185">Reference proteome</keyword>
<dbReference type="AlphaFoldDB" id="A0AAC8YS72"/>
<evidence type="ECO:0000313" key="2">
    <source>
        <dbReference type="EMBL" id="MBB3706196.1"/>
    </source>
</evidence>
<dbReference type="RefSeq" id="WP_067963695.1">
    <property type="nucleotide sequence ID" value="NZ_CP015005.1"/>
</dbReference>
<protein>
    <submittedName>
        <fullName evidence="1">Uncharacterized protein</fullName>
    </submittedName>
</protein>
<reference evidence="1 3" key="1">
    <citation type="submission" date="2016-03" db="EMBL/GenBank/DDBJ databases">
        <title>Complete genome of Aminobacter aminovorans KCTC 2477.</title>
        <authorList>
            <person name="Kim K.M."/>
        </authorList>
    </citation>
    <scope>NUCLEOTIDE SEQUENCE [LARGE SCALE GENOMIC DNA]</scope>
    <source>
        <strain evidence="1 3">KCTC 2477</strain>
    </source>
</reference>
<dbReference type="EMBL" id="CP015005">
    <property type="protein sequence ID" value="AMS43254.1"/>
    <property type="molecule type" value="Genomic_DNA"/>
</dbReference>
<accession>A0AAC8YS72</accession>